<evidence type="ECO:0000259" key="4">
    <source>
        <dbReference type="PROSITE" id="PS51387"/>
    </source>
</evidence>
<keyword evidence="3" id="KW-0560">Oxidoreductase</keyword>
<dbReference type="Proteomes" id="UP000008229">
    <property type="component" value="Chromosome"/>
</dbReference>
<dbReference type="PANTHER" id="PTHR42659:SF2">
    <property type="entry name" value="XANTHINE DEHYDROGENASE SUBUNIT C-RELATED"/>
    <property type="match status" value="1"/>
</dbReference>
<dbReference type="KEGG" id="cwo:Cwoe_4104"/>
<dbReference type="InterPro" id="IPR016167">
    <property type="entry name" value="FAD-bd_PCMH_sub1"/>
</dbReference>
<protein>
    <submittedName>
        <fullName evidence="5">Molybdopterin dehydrogenase FAD-binding protein</fullName>
    </submittedName>
</protein>
<dbReference type="InterPro" id="IPR002346">
    <property type="entry name" value="Mopterin_DH_FAD-bd"/>
</dbReference>
<feature type="domain" description="FAD-binding PCMH-type" evidence="4">
    <location>
        <begin position="1"/>
        <end position="176"/>
    </location>
</feature>
<dbReference type="eggNOG" id="COG1319">
    <property type="taxonomic scope" value="Bacteria"/>
</dbReference>
<keyword evidence="2" id="KW-0274">FAD</keyword>
<proteinExistence type="predicted"/>
<dbReference type="PANTHER" id="PTHR42659">
    <property type="entry name" value="XANTHINE DEHYDROGENASE SUBUNIT C-RELATED"/>
    <property type="match status" value="1"/>
</dbReference>
<dbReference type="Gene3D" id="3.30.43.10">
    <property type="entry name" value="Uridine Diphospho-n-acetylenolpyruvylglucosamine Reductase, domain 2"/>
    <property type="match status" value="1"/>
</dbReference>
<reference evidence="6" key="2">
    <citation type="submission" date="2010-01" db="EMBL/GenBank/DDBJ databases">
        <title>The complete genome of Conexibacter woesei DSM 14684.</title>
        <authorList>
            <consortium name="US DOE Joint Genome Institute (JGI-PGF)"/>
            <person name="Lucas S."/>
            <person name="Copeland A."/>
            <person name="Lapidus A."/>
            <person name="Glavina del Rio T."/>
            <person name="Dalin E."/>
            <person name="Tice H."/>
            <person name="Bruce D."/>
            <person name="Goodwin L."/>
            <person name="Pitluck S."/>
            <person name="Kyrpides N."/>
            <person name="Mavromatis K."/>
            <person name="Ivanova N."/>
            <person name="Mikhailova N."/>
            <person name="Chertkov O."/>
            <person name="Brettin T."/>
            <person name="Detter J.C."/>
            <person name="Han C."/>
            <person name="Larimer F."/>
            <person name="Land M."/>
            <person name="Hauser L."/>
            <person name="Markowitz V."/>
            <person name="Cheng J.-F."/>
            <person name="Hugenholtz P."/>
            <person name="Woyke T."/>
            <person name="Wu D."/>
            <person name="Pukall R."/>
            <person name="Steenblock K."/>
            <person name="Schneider S."/>
            <person name="Klenk H.-P."/>
            <person name="Eisen J.A."/>
        </authorList>
    </citation>
    <scope>NUCLEOTIDE SEQUENCE [LARGE SCALE GENOMIC DNA]</scope>
    <source>
        <strain evidence="6">DSM 14684 / CIP 108061 / JCM 11494 / NBRC 100937 / ID131577</strain>
    </source>
</reference>
<dbReference type="InterPro" id="IPR005107">
    <property type="entry name" value="CO_DH_flav_C"/>
</dbReference>
<reference evidence="5 6" key="1">
    <citation type="journal article" date="2010" name="Stand. Genomic Sci.">
        <title>Complete genome sequence of Conexibacter woesei type strain (ID131577).</title>
        <authorList>
            <person name="Pukall R."/>
            <person name="Lapidus A."/>
            <person name="Glavina Del Rio T."/>
            <person name="Copeland A."/>
            <person name="Tice H."/>
            <person name="Cheng J.-F."/>
            <person name="Lucas S."/>
            <person name="Chen F."/>
            <person name="Nolan M."/>
            <person name="Bruce D."/>
            <person name="Goodwin L."/>
            <person name="Pitluck S."/>
            <person name="Mavromatis K."/>
            <person name="Ivanova N."/>
            <person name="Ovchinnikova G."/>
            <person name="Pati A."/>
            <person name="Chen A."/>
            <person name="Palaniappan K."/>
            <person name="Land M."/>
            <person name="Hauser L."/>
            <person name="Chang Y.-J."/>
            <person name="Jeffries C.D."/>
            <person name="Chain P."/>
            <person name="Meincke L."/>
            <person name="Sims D."/>
            <person name="Brettin T."/>
            <person name="Detter J.C."/>
            <person name="Rohde M."/>
            <person name="Goeker M."/>
            <person name="Bristow J."/>
            <person name="Eisen J.A."/>
            <person name="Markowitz V."/>
            <person name="Kyrpides N.C."/>
            <person name="Klenk H.-P."/>
            <person name="Hugenholtz P."/>
        </authorList>
    </citation>
    <scope>NUCLEOTIDE SEQUENCE [LARGE SCALE GENOMIC DNA]</scope>
    <source>
        <strain evidence="6">DSM 14684 / CIP 108061 / JCM 11494 / NBRC 100937 / ID131577</strain>
    </source>
</reference>
<keyword evidence="1" id="KW-0285">Flavoprotein</keyword>
<dbReference type="RefSeq" id="WP_012935570.1">
    <property type="nucleotide sequence ID" value="NC_013739.1"/>
</dbReference>
<organism evidence="5 6">
    <name type="scientific">Conexibacter woesei (strain DSM 14684 / CCUG 47730 / CIP 108061 / JCM 11494 / NBRC 100937 / ID131577)</name>
    <dbReference type="NCBI Taxonomy" id="469383"/>
    <lineage>
        <taxon>Bacteria</taxon>
        <taxon>Bacillati</taxon>
        <taxon>Actinomycetota</taxon>
        <taxon>Thermoleophilia</taxon>
        <taxon>Solirubrobacterales</taxon>
        <taxon>Conexibacteraceae</taxon>
        <taxon>Conexibacter</taxon>
    </lineage>
</organism>
<accession>D3F4R2</accession>
<dbReference type="Gene3D" id="3.30.465.10">
    <property type="match status" value="1"/>
</dbReference>
<dbReference type="InterPro" id="IPR036683">
    <property type="entry name" value="CO_DH_flav_C_dom_sf"/>
</dbReference>
<dbReference type="AlphaFoldDB" id="D3F4R2"/>
<dbReference type="GO" id="GO:0071949">
    <property type="term" value="F:FAD binding"/>
    <property type="evidence" value="ECO:0007669"/>
    <property type="project" value="InterPro"/>
</dbReference>
<dbReference type="InterPro" id="IPR051312">
    <property type="entry name" value="Diverse_Substr_Oxidored"/>
</dbReference>
<dbReference type="STRING" id="469383.Cwoe_4104"/>
<dbReference type="InterPro" id="IPR036318">
    <property type="entry name" value="FAD-bd_PCMH-like_sf"/>
</dbReference>
<evidence type="ECO:0000313" key="6">
    <source>
        <dbReference type="Proteomes" id="UP000008229"/>
    </source>
</evidence>
<dbReference type="SMART" id="SM01092">
    <property type="entry name" value="CO_deh_flav_C"/>
    <property type="match status" value="1"/>
</dbReference>
<dbReference type="HOGENOM" id="CLU_058050_3_1_11"/>
<evidence type="ECO:0000313" key="5">
    <source>
        <dbReference type="EMBL" id="ADB52519.1"/>
    </source>
</evidence>
<dbReference type="SUPFAM" id="SSF56176">
    <property type="entry name" value="FAD-binding/transporter-associated domain-like"/>
    <property type="match status" value="1"/>
</dbReference>
<sequence>MKPAPFDYVRPASVGDAIAALAADEDAKPIAGGQSLMPMLNMRLAQPTTLVDLNALPELSYVRREGGHLVVGGMTRQRLLEQDPAARDALPFLADVLGHVGHVAIRNRGTVGGSIAHADPAAELPLVAVALDAELVAQGPGGRRTIAAADFFRMFLTTALEPGELLVEVRLPTAAGGWTAGFEELSRRHGDFAIVSVLALVDVDGDGRASAARIAIGGANPVPLRAHAAEELLVGRPLDASAIAAASASAAVAVEPTWDVHGSAEYRREMTAVLVGRALSQVAEGKRSR</sequence>
<dbReference type="Pfam" id="PF03450">
    <property type="entry name" value="CO_deh_flav_C"/>
    <property type="match status" value="1"/>
</dbReference>
<name>D3F4R2_CONWI</name>
<dbReference type="InterPro" id="IPR016166">
    <property type="entry name" value="FAD-bd_PCMH"/>
</dbReference>
<dbReference type="OrthoDB" id="9793944at2"/>
<dbReference type="SUPFAM" id="SSF55447">
    <property type="entry name" value="CO dehydrogenase flavoprotein C-terminal domain-like"/>
    <property type="match status" value="1"/>
</dbReference>
<dbReference type="EMBL" id="CP001854">
    <property type="protein sequence ID" value="ADB52519.1"/>
    <property type="molecule type" value="Genomic_DNA"/>
</dbReference>
<dbReference type="InterPro" id="IPR016169">
    <property type="entry name" value="FAD-bd_PCMH_sub2"/>
</dbReference>
<evidence type="ECO:0000256" key="1">
    <source>
        <dbReference type="ARBA" id="ARBA00022630"/>
    </source>
</evidence>
<gene>
    <name evidence="5" type="ordered locus">Cwoe_4104</name>
</gene>
<keyword evidence="6" id="KW-1185">Reference proteome</keyword>
<dbReference type="Gene3D" id="3.30.390.50">
    <property type="entry name" value="CO dehydrogenase flavoprotein, C-terminal domain"/>
    <property type="match status" value="1"/>
</dbReference>
<dbReference type="PROSITE" id="PS51387">
    <property type="entry name" value="FAD_PCMH"/>
    <property type="match status" value="1"/>
</dbReference>
<dbReference type="GO" id="GO:0016491">
    <property type="term" value="F:oxidoreductase activity"/>
    <property type="evidence" value="ECO:0007669"/>
    <property type="project" value="UniProtKB-KW"/>
</dbReference>
<dbReference type="Pfam" id="PF00941">
    <property type="entry name" value="FAD_binding_5"/>
    <property type="match status" value="1"/>
</dbReference>
<evidence type="ECO:0000256" key="2">
    <source>
        <dbReference type="ARBA" id="ARBA00022827"/>
    </source>
</evidence>
<evidence type="ECO:0000256" key="3">
    <source>
        <dbReference type="ARBA" id="ARBA00023002"/>
    </source>
</evidence>